<proteinExistence type="predicted"/>
<organism evidence="3 4">
    <name type="scientific">Segatella copri</name>
    <dbReference type="NCBI Taxonomy" id="165179"/>
    <lineage>
        <taxon>Bacteria</taxon>
        <taxon>Pseudomonadati</taxon>
        <taxon>Bacteroidota</taxon>
        <taxon>Bacteroidia</taxon>
        <taxon>Bacteroidales</taxon>
        <taxon>Prevotellaceae</taxon>
        <taxon>Segatella</taxon>
    </lineage>
</organism>
<dbReference type="RefSeq" id="WP_217744530.1">
    <property type="nucleotide sequence ID" value="NZ_JAHOEI010000029.1"/>
</dbReference>
<gene>
    <name evidence="3" type="ORF">KSW82_08845</name>
</gene>
<reference evidence="3" key="1">
    <citation type="submission" date="2021-06" db="EMBL/GenBank/DDBJ databases">
        <title>Collection of gut derived symbiotic bacterial strains cultured from healthy donors.</title>
        <authorList>
            <person name="Lin H."/>
            <person name="Littmann E."/>
            <person name="Pamer E.G."/>
        </authorList>
    </citation>
    <scope>NUCLEOTIDE SEQUENCE</scope>
    <source>
        <strain evidence="3">MSK.21.74</strain>
    </source>
</reference>
<sequence length="791" mass="87742">MKRQVTSILLFSALLVGGASTFVSCKDTESDALYDSNGKVAKVIADQAKQISDLSGQLAKETKDRKDADQVFTDFIHGKAEQIKETADKAWAQAQENKANIGELTNQITRLQTELERVSALAEKVPGLEGRVSELERKFESFKSCECDFTEMERKYNELKIQQDLDRARIQAIEDGKTTLDEQLHRIETTLNGKVDQKTFNDLKDQVNRNQTIVDNYKNKVENLENKFANYVEKSYLTNNYYTKAEVDNAIANASTSLEAQISALETELTTQLNSLFNAMANEVTGIVVNRFYSPILGSYKDMMGTEARFLGAYYGYAEKGASIGSESIDIDDQLLDDADDNAGSIGVYINPANKDFSGLRFKIVDSQGNVTPFIATATKNEKVEHYGYTRAGAESTTPNYYLLKVSVDPNRLDEVKTWTSSDVESLKGVAKNILNKLKDRSNNLNLTEIANTLYKTFNNRLTEYHLALEQELTDGTNKSLNVTIADKDFAATVIKPLSYDFLSGGINYDIKDIPTLESKGLYIDTSSLKWKDLNHIADINQTVEVDVPDASTMTINGHKVHINASGELQWVDPDHKTDINDLKGVKVNVNGITFDAGAVTYNTKKQAVTVTVSMAEFNKIIDQVNSQVGNMLGTVENLANKVNKFESTIDGNFINRVNNYIHKCNYWLDNANKFLQPAMFATDGNNWVKLPTIASGATYVKMTNGKANVLLLPTSYTLEYLAPAYKKYITVKDPSGATVTGENIGKVISGNIHKAGFTATKEGVYTITYDAVDYTGGKAKTKTFFIKVVK</sequence>
<accession>A0AAW4MZ13</accession>
<protein>
    <submittedName>
        <fullName evidence="3">Uncharacterized protein</fullName>
    </submittedName>
</protein>
<feature type="coiled-coil region" evidence="1">
    <location>
        <begin position="207"/>
        <end position="234"/>
    </location>
</feature>
<feature type="chain" id="PRO_5043778233" evidence="2">
    <location>
        <begin position="26"/>
        <end position="791"/>
    </location>
</feature>
<feature type="signal peptide" evidence="2">
    <location>
        <begin position="1"/>
        <end position="25"/>
    </location>
</feature>
<evidence type="ECO:0000313" key="4">
    <source>
        <dbReference type="Proteomes" id="UP001196765"/>
    </source>
</evidence>
<dbReference type="Proteomes" id="UP001196765">
    <property type="component" value="Unassembled WGS sequence"/>
</dbReference>
<evidence type="ECO:0000256" key="2">
    <source>
        <dbReference type="SAM" id="SignalP"/>
    </source>
</evidence>
<name>A0AAW4MZ13_9BACT</name>
<comment type="caution">
    <text evidence="3">The sequence shown here is derived from an EMBL/GenBank/DDBJ whole genome shotgun (WGS) entry which is preliminary data.</text>
</comment>
<evidence type="ECO:0000313" key="3">
    <source>
        <dbReference type="EMBL" id="MBV3387847.1"/>
    </source>
</evidence>
<dbReference type="PROSITE" id="PS51257">
    <property type="entry name" value="PROKAR_LIPOPROTEIN"/>
    <property type="match status" value="1"/>
</dbReference>
<feature type="coiled-coil region" evidence="1">
    <location>
        <begin position="94"/>
        <end position="138"/>
    </location>
</feature>
<evidence type="ECO:0000256" key="1">
    <source>
        <dbReference type="SAM" id="Coils"/>
    </source>
</evidence>
<dbReference type="EMBL" id="JAHOEI010000029">
    <property type="protein sequence ID" value="MBV3387847.1"/>
    <property type="molecule type" value="Genomic_DNA"/>
</dbReference>
<keyword evidence="2" id="KW-0732">Signal</keyword>
<keyword evidence="1" id="KW-0175">Coiled coil</keyword>
<dbReference type="AlphaFoldDB" id="A0AAW4MZ13"/>